<evidence type="ECO:0008006" key="7">
    <source>
        <dbReference type="Google" id="ProtNLM"/>
    </source>
</evidence>
<reference evidence="5 6" key="1">
    <citation type="submission" date="2016-06" db="EMBL/GenBank/DDBJ databases">
        <authorList>
            <person name="Kjaerup R.B."/>
            <person name="Dalgaard T.S."/>
            <person name="Juul-Madsen H.R."/>
        </authorList>
    </citation>
    <scope>NUCLEOTIDE SEQUENCE [LARGE SCALE GENOMIC DNA]</scope>
    <source>
        <strain evidence="5 6">Pb300</strain>
    </source>
</reference>
<evidence type="ECO:0000256" key="2">
    <source>
        <dbReference type="SAM" id="SignalP"/>
    </source>
</evidence>
<feature type="chain" id="PRO_5008902436" description="Glutaminase" evidence="2">
    <location>
        <begin position="22"/>
        <end position="903"/>
    </location>
</feature>
<proteinExistence type="predicted"/>
<dbReference type="VEuPathDB" id="FungiDB:PABG_02321"/>
<evidence type="ECO:0000313" key="5">
    <source>
        <dbReference type="EMBL" id="ODH31215.1"/>
    </source>
</evidence>
<dbReference type="Pfam" id="PF17168">
    <property type="entry name" value="DUF5127"/>
    <property type="match status" value="1"/>
</dbReference>
<feature type="domain" description="Glutaminase A central" evidence="3">
    <location>
        <begin position="541"/>
        <end position="661"/>
    </location>
</feature>
<organism evidence="5 6">
    <name type="scientific">Paracoccidioides brasiliensis</name>
    <dbReference type="NCBI Taxonomy" id="121759"/>
    <lineage>
        <taxon>Eukaryota</taxon>
        <taxon>Fungi</taxon>
        <taxon>Dikarya</taxon>
        <taxon>Ascomycota</taxon>
        <taxon>Pezizomycotina</taxon>
        <taxon>Eurotiomycetes</taxon>
        <taxon>Eurotiomycetidae</taxon>
        <taxon>Onygenales</taxon>
        <taxon>Ajellomycetaceae</taxon>
        <taxon>Paracoccidioides</taxon>
    </lineage>
</organism>
<feature type="region of interest" description="Disordered" evidence="1">
    <location>
        <begin position="879"/>
        <end position="903"/>
    </location>
</feature>
<dbReference type="InterPro" id="IPR032514">
    <property type="entry name" value="GtaA_central"/>
</dbReference>
<accession>A0A1D2JFR8</accession>
<dbReference type="AlphaFoldDB" id="A0A1D2JFR8"/>
<feature type="signal peptide" evidence="2">
    <location>
        <begin position="1"/>
        <end position="21"/>
    </location>
</feature>
<evidence type="ECO:0000256" key="1">
    <source>
        <dbReference type="SAM" id="MobiDB-lite"/>
    </source>
</evidence>
<evidence type="ECO:0000259" key="4">
    <source>
        <dbReference type="Pfam" id="PF17168"/>
    </source>
</evidence>
<feature type="compositionally biased region" description="Basic and acidic residues" evidence="1">
    <location>
        <begin position="676"/>
        <end position="688"/>
    </location>
</feature>
<dbReference type="InterPro" id="IPR033433">
    <property type="entry name" value="GtaA_N"/>
</dbReference>
<protein>
    <recommendedName>
        <fullName evidence="7">Glutaminase</fullName>
    </recommendedName>
</protein>
<dbReference type="VEuPathDB" id="FungiDB:PADG_00822"/>
<dbReference type="InterPro" id="IPR052743">
    <property type="entry name" value="Glutaminase_GtaA"/>
</dbReference>
<feature type="domain" description="Glutaminase A central" evidence="3">
    <location>
        <begin position="367"/>
        <end position="487"/>
    </location>
</feature>
<keyword evidence="2" id="KW-0732">Signal</keyword>
<dbReference type="EMBL" id="LZYO01000119">
    <property type="protein sequence ID" value="ODH31215.1"/>
    <property type="molecule type" value="Genomic_DNA"/>
</dbReference>
<dbReference type="PANTHER" id="PTHR31987:SF12">
    <property type="entry name" value="PUTATIVE (AFU_ORTHOLOGUE AFUA_3G10910)-RELATED"/>
    <property type="match status" value="1"/>
</dbReference>
<dbReference type="Pfam" id="PF16335">
    <property type="entry name" value="GtaA_6_Hairpin"/>
    <property type="match status" value="3"/>
</dbReference>
<feature type="compositionally biased region" description="Acidic residues" evidence="1">
    <location>
        <begin position="827"/>
        <end position="860"/>
    </location>
</feature>
<feature type="domain" description="Glutaminase A N-terminal" evidence="4">
    <location>
        <begin position="130"/>
        <end position="357"/>
    </location>
</feature>
<gene>
    <name evidence="5" type="ORF">ACO22_03470</name>
</gene>
<evidence type="ECO:0000313" key="6">
    <source>
        <dbReference type="Proteomes" id="UP000242814"/>
    </source>
</evidence>
<sequence length="903" mass="101998">MRWLLCPLLGAAIFHSFLVAASRLTPPILPLIVRNPYLSTWLANAREEPWSSWPMFYTGEHMGLSLMASVPDTGFVYPLLGRPQDSLTPVTSTSGYNISYPEYLGAKYDASTTNLSYSIAAPKGASAVSTDPIHITLSFLSPITPTSTLRQSIPAAYVTVFVKGNRNVNVYMDLNGQWVSGYRNARIVWQFDHIVPEDKIRPRLKQWQVKLETEQLFSENNDRSEWGTLHIVAPEDVRYESGTSATLRKRFARIETLQNVNDKVFRPIMDQEPVFAFAKSFVLNETMSTNNTLVEDSVTFSIAHIQDPVVQFAAARGLTMMKPLWQSWFTDVNKLLLFHHSDFKNAYALAANYSSQLEIDAFLSGAEDYVDIVSLSARQVLGATSFAGTAENPILFLKEISSNGNFQTVDVIFPSFPFFLYTNPRWLAYLLEPLIEHMLSGQYPNTYSMHDLGAHFPNATGHPDGRDEYMPVEECGNMLIMGLAVVNSLRFSAKPPVEVLAKNEDKDKDVSLFPLTDLESRDGVDKLDTPWSIIPDAGNRAQRWVERSYKLWKQWTGYLVEFSLLPANQLSTDDFAGWLALQTNLALKGIIGINAMSQLSSLIGNTDDSTFYKNISDTYVMKWEEYGFSRDKTHAKVSYDWYGSWTTLYNLYADSLLCFHLEDSSGSLPQGNGVMDKSDPQKPLDPPKEGLSGGFVPKRVYVRQSKWYHYVRQKYGLPLDSRHLYTKTDWEFFSMAVSSKTVREEILQSVAKWVNETATDRPLTDLHNTEGNGGFPGPNFFARPVVGGHFSFLALERACNGKAMDGLKFLDDEVWEDGRPRCQGDDCLSDDDYDHDEDYDEDDGGFDEGYDEDYDDEGDEVSQVIGPKDKPQFRMVANLPNTEDHKWAGPGGEFRRRSARFVN</sequence>
<feature type="domain" description="Glutaminase A central" evidence="3">
    <location>
        <begin position="693"/>
        <end position="792"/>
    </location>
</feature>
<feature type="region of interest" description="Disordered" evidence="1">
    <location>
        <begin position="820"/>
        <end position="865"/>
    </location>
</feature>
<feature type="region of interest" description="Disordered" evidence="1">
    <location>
        <begin position="670"/>
        <end position="690"/>
    </location>
</feature>
<comment type="caution">
    <text evidence="5">The sequence shown here is derived from an EMBL/GenBank/DDBJ whole genome shotgun (WGS) entry which is preliminary data.</text>
</comment>
<name>A0A1D2JFR8_PARBR</name>
<dbReference type="Proteomes" id="UP000242814">
    <property type="component" value="Unassembled WGS sequence"/>
</dbReference>
<dbReference type="PANTHER" id="PTHR31987">
    <property type="entry name" value="GLUTAMINASE A-RELATED"/>
    <property type="match status" value="1"/>
</dbReference>
<evidence type="ECO:0000259" key="3">
    <source>
        <dbReference type="Pfam" id="PF16335"/>
    </source>
</evidence>